<dbReference type="NCBIfam" id="NF008653">
    <property type="entry name" value="PRK11650.1"/>
    <property type="match status" value="1"/>
</dbReference>
<evidence type="ECO:0000256" key="7">
    <source>
        <dbReference type="ARBA" id="ARBA00023136"/>
    </source>
</evidence>
<dbReference type="InterPro" id="IPR003439">
    <property type="entry name" value="ABC_transporter-like_ATP-bd"/>
</dbReference>
<keyword evidence="2" id="KW-0813">Transport</keyword>
<dbReference type="InterPro" id="IPR003593">
    <property type="entry name" value="AAA+_ATPase"/>
</dbReference>
<feature type="domain" description="ABC transporter" evidence="8">
    <location>
        <begin position="4"/>
        <end position="240"/>
    </location>
</feature>
<keyword evidence="7" id="KW-0472">Membrane</keyword>
<dbReference type="PANTHER" id="PTHR43875:SF3">
    <property type="entry name" value="MALTOSE_MALTODEXTRIN IMPORT ATP-BINDING PROTEIN MALK"/>
    <property type="match status" value="1"/>
</dbReference>
<dbReference type="InterPro" id="IPR012340">
    <property type="entry name" value="NA-bd_OB-fold"/>
</dbReference>
<dbReference type="Gene3D" id="2.40.50.140">
    <property type="entry name" value="Nucleic acid-binding proteins"/>
    <property type="match status" value="1"/>
</dbReference>
<evidence type="ECO:0000313" key="9">
    <source>
        <dbReference type="EMBL" id="MET3600943.1"/>
    </source>
</evidence>
<evidence type="ECO:0000256" key="1">
    <source>
        <dbReference type="ARBA" id="ARBA00005417"/>
    </source>
</evidence>
<keyword evidence="9" id="KW-0762">Sugar transport</keyword>
<dbReference type="SUPFAM" id="SSF52540">
    <property type="entry name" value="P-loop containing nucleoside triphosphate hydrolases"/>
    <property type="match status" value="1"/>
</dbReference>
<comment type="caution">
    <text evidence="9">The sequence shown here is derived from an EMBL/GenBank/DDBJ whole genome shotgun (WGS) entry which is preliminary data.</text>
</comment>
<evidence type="ECO:0000256" key="2">
    <source>
        <dbReference type="ARBA" id="ARBA00022448"/>
    </source>
</evidence>
<gene>
    <name evidence="9" type="ORF">ABID12_002894</name>
</gene>
<evidence type="ECO:0000256" key="6">
    <source>
        <dbReference type="ARBA" id="ARBA00022840"/>
    </source>
</evidence>
<evidence type="ECO:0000313" key="10">
    <source>
        <dbReference type="Proteomes" id="UP001549164"/>
    </source>
</evidence>
<dbReference type="InterPro" id="IPR047641">
    <property type="entry name" value="ABC_transpr_MalK/UgpC-like"/>
</dbReference>
<proteinExistence type="inferred from homology"/>
<keyword evidence="10" id="KW-1185">Reference proteome</keyword>
<organism evidence="9 10">
    <name type="scientific">Martelella mangrovi</name>
    <dbReference type="NCBI Taxonomy" id="1397477"/>
    <lineage>
        <taxon>Bacteria</taxon>
        <taxon>Pseudomonadati</taxon>
        <taxon>Pseudomonadota</taxon>
        <taxon>Alphaproteobacteria</taxon>
        <taxon>Hyphomicrobiales</taxon>
        <taxon>Aurantimonadaceae</taxon>
        <taxon>Martelella</taxon>
    </lineage>
</organism>
<keyword evidence="5" id="KW-0547">Nucleotide-binding</keyword>
<keyword evidence="4" id="KW-0997">Cell inner membrane</keyword>
<protein>
    <submittedName>
        <fullName evidence="9">ABC-type sugar transport system ATPase subunit</fullName>
    </submittedName>
</protein>
<dbReference type="Gene3D" id="2.40.50.100">
    <property type="match status" value="1"/>
</dbReference>
<dbReference type="PANTHER" id="PTHR43875">
    <property type="entry name" value="MALTODEXTRIN IMPORT ATP-BINDING PROTEIN MSMX"/>
    <property type="match status" value="1"/>
</dbReference>
<dbReference type="RefSeq" id="WP_354434811.1">
    <property type="nucleotide sequence ID" value="NZ_JBEPLY010000010.1"/>
</dbReference>
<evidence type="ECO:0000256" key="5">
    <source>
        <dbReference type="ARBA" id="ARBA00022741"/>
    </source>
</evidence>
<reference evidence="9 10" key="1">
    <citation type="submission" date="2024-06" db="EMBL/GenBank/DDBJ databases">
        <title>Genomic Encyclopedia of Type Strains, Phase IV (KMG-IV): sequencing the most valuable type-strain genomes for metagenomic binning, comparative biology and taxonomic classification.</title>
        <authorList>
            <person name="Goeker M."/>
        </authorList>
    </citation>
    <scope>NUCLEOTIDE SEQUENCE [LARGE SCALE GENOMIC DNA]</scope>
    <source>
        <strain evidence="9 10">DSM 28102</strain>
    </source>
</reference>
<dbReference type="InterPro" id="IPR008995">
    <property type="entry name" value="Mo/tungstate-bd_C_term_dom"/>
</dbReference>
<evidence type="ECO:0000259" key="8">
    <source>
        <dbReference type="PROSITE" id="PS50893"/>
    </source>
</evidence>
<dbReference type="InterPro" id="IPR040582">
    <property type="entry name" value="OB_MalK-like"/>
</dbReference>
<dbReference type="Pfam" id="PF17912">
    <property type="entry name" value="OB_MalK"/>
    <property type="match status" value="1"/>
</dbReference>
<dbReference type="Pfam" id="PF00005">
    <property type="entry name" value="ABC_tran"/>
    <property type="match status" value="1"/>
</dbReference>
<dbReference type="SUPFAM" id="SSF50331">
    <property type="entry name" value="MOP-like"/>
    <property type="match status" value="1"/>
</dbReference>
<keyword evidence="3" id="KW-1003">Cell membrane</keyword>
<evidence type="ECO:0000256" key="4">
    <source>
        <dbReference type="ARBA" id="ARBA00022519"/>
    </source>
</evidence>
<sequence length="404" mass="44297">MASVNLEKIVKIYPNGFEAVHGVDLEVRDGEFMVFVGPSGCSKSTILRMIAGLESISGGALKIGDTLCNNLRAKERGIAMVFQNYALYPHMTVYKNMAFGLKLAGLPKKEIHERVMEAAEALEMEPLLDRLPRQLSGGQAQRVAVGRCIVKRPEVFLFDEPLSNLDAKLRASMRVRLTELHRSLRAQGQPSTAIYVTHDQVEAMTMGERICVLKDGTIQQVDTPTTLYERPVNAFVAGFIGSPEMNIHAARVVARDGGLGVEIGGVMLPLPEGHADLLRNKVGDQVQFGIRPEHIGTTESVRGAALKEGGMTHPVTGRFRLREHMGNEVYTHFELGGLEFAARVPSDFSDEIDYAARGDALQLAFMMHKTHVFDVETGQNLTLPALAQAADEKERGREQAPVGI</sequence>
<dbReference type="InterPro" id="IPR017871">
    <property type="entry name" value="ABC_transporter-like_CS"/>
</dbReference>
<dbReference type="InterPro" id="IPR015855">
    <property type="entry name" value="ABC_transpr_MalK-like"/>
</dbReference>
<dbReference type="Proteomes" id="UP001549164">
    <property type="component" value="Unassembled WGS sequence"/>
</dbReference>
<name>A0ABV2IDE7_9HYPH</name>
<dbReference type="EMBL" id="JBEPLY010000010">
    <property type="protein sequence ID" value="MET3600943.1"/>
    <property type="molecule type" value="Genomic_DNA"/>
</dbReference>
<dbReference type="CDD" id="cd03301">
    <property type="entry name" value="ABC_MalK_N"/>
    <property type="match status" value="1"/>
</dbReference>
<dbReference type="PROSITE" id="PS50893">
    <property type="entry name" value="ABC_TRANSPORTER_2"/>
    <property type="match status" value="1"/>
</dbReference>
<dbReference type="PROSITE" id="PS00211">
    <property type="entry name" value="ABC_TRANSPORTER_1"/>
    <property type="match status" value="1"/>
</dbReference>
<comment type="similarity">
    <text evidence="1">Belongs to the ABC transporter superfamily.</text>
</comment>
<dbReference type="Gene3D" id="3.40.50.300">
    <property type="entry name" value="P-loop containing nucleotide triphosphate hydrolases"/>
    <property type="match status" value="1"/>
</dbReference>
<accession>A0ABV2IDE7</accession>
<dbReference type="SMART" id="SM00382">
    <property type="entry name" value="AAA"/>
    <property type="match status" value="1"/>
</dbReference>
<evidence type="ECO:0000256" key="3">
    <source>
        <dbReference type="ARBA" id="ARBA00022475"/>
    </source>
</evidence>
<keyword evidence="6" id="KW-0067">ATP-binding</keyword>
<dbReference type="InterPro" id="IPR027417">
    <property type="entry name" value="P-loop_NTPase"/>
</dbReference>